<keyword evidence="7 10" id="KW-1133">Transmembrane helix</keyword>
<keyword evidence="2" id="KW-0813">Transport</keyword>
<comment type="similarity">
    <text evidence="9">Belongs to the ABC transporter superfamily. Macrolide exporter (TC 3.A.1.122) family.</text>
</comment>
<evidence type="ECO:0000256" key="6">
    <source>
        <dbReference type="ARBA" id="ARBA00022840"/>
    </source>
</evidence>
<dbReference type="Pfam" id="PF00005">
    <property type="entry name" value="ABC_tran"/>
    <property type="match status" value="1"/>
</dbReference>
<evidence type="ECO:0000313" key="13">
    <source>
        <dbReference type="EMBL" id="NFN35418.1"/>
    </source>
</evidence>
<keyword evidence="6 13" id="KW-0067">ATP-binding</keyword>
<dbReference type="InterPro" id="IPR027417">
    <property type="entry name" value="P-loop_NTPase"/>
</dbReference>
<comment type="caution">
    <text evidence="13">The sequence shown here is derived from an EMBL/GenBank/DDBJ whole genome shotgun (WGS) entry which is preliminary data.</text>
</comment>
<dbReference type="RefSeq" id="WP_053341733.1">
    <property type="nucleotide sequence ID" value="NZ_JACBEK010000007.1"/>
</dbReference>
<dbReference type="SUPFAM" id="SSF52540">
    <property type="entry name" value="P-loop containing nucleoside triphosphate hydrolases"/>
    <property type="match status" value="1"/>
</dbReference>
<evidence type="ECO:0000256" key="2">
    <source>
        <dbReference type="ARBA" id="ARBA00022448"/>
    </source>
</evidence>
<dbReference type="Pfam" id="PF02687">
    <property type="entry name" value="FtsX"/>
    <property type="match status" value="1"/>
</dbReference>
<evidence type="ECO:0000313" key="15">
    <source>
        <dbReference type="Proteomes" id="UP000476820"/>
    </source>
</evidence>
<evidence type="ECO:0000256" key="5">
    <source>
        <dbReference type="ARBA" id="ARBA00022741"/>
    </source>
</evidence>
<feature type="transmembrane region" description="Helical" evidence="10">
    <location>
        <begin position="476"/>
        <end position="497"/>
    </location>
</feature>
<dbReference type="PROSITE" id="PS00211">
    <property type="entry name" value="ABC_TRANSPORTER_1"/>
    <property type="match status" value="1"/>
</dbReference>
<evidence type="ECO:0000256" key="1">
    <source>
        <dbReference type="ARBA" id="ARBA00004429"/>
    </source>
</evidence>
<feature type="transmembrane region" description="Helical" evidence="10">
    <location>
        <begin position="529"/>
        <end position="552"/>
    </location>
</feature>
<dbReference type="OrthoDB" id="2079174at2"/>
<evidence type="ECO:0000256" key="3">
    <source>
        <dbReference type="ARBA" id="ARBA00022475"/>
    </source>
</evidence>
<evidence type="ECO:0000313" key="14">
    <source>
        <dbReference type="Proteomes" id="UP000473681"/>
    </source>
</evidence>
<dbReference type="AlphaFoldDB" id="A0A0M1LKQ6"/>
<evidence type="ECO:0000313" key="12">
    <source>
        <dbReference type="EMBL" id="NFF87025.1"/>
    </source>
</evidence>
<keyword evidence="3" id="KW-1003">Cell membrane</keyword>
<dbReference type="InterPro" id="IPR017871">
    <property type="entry name" value="ABC_transporter-like_CS"/>
</dbReference>
<feature type="transmembrane region" description="Helical" evidence="10">
    <location>
        <begin position="254"/>
        <end position="274"/>
    </location>
</feature>
<dbReference type="Gene3D" id="3.40.50.300">
    <property type="entry name" value="P-loop containing nucleotide triphosphate hydrolases"/>
    <property type="match status" value="1"/>
</dbReference>
<dbReference type="GO" id="GO:0005886">
    <property type="term" value="C:plasma membrane"/>
    <property type="evidence" value="ECO:0007669"/>
    <property type="project" value="UniProtKB-SubCell"/>
</dbReference>
<dbReference type="PANTHER" id="PTHR42798">
    <property type="entry name" value="LIPOPROTEIN-RELEASING SYSTEM ATP-BINDING PROTEIN LOLD"/>
    <property type="match status" value="1"/>
</dbReference>
<organism evidence="13 14">
    <name type="scientific">Clostridium botulinum</name>
    <dbReference type="NCBI Taxonomy" id="1491"/>
    <lineage>
        <taxon>Bacteria</taxon>
        <taxon>Bacillati</taxon>
        <taxon>Bacillota</taxon>
        <taxon>Clostridia</taxon>
        <taxon>Eubacteriales</taxon>
        <taxon>Clostridiaceae</taxon>
        <taxon>Clostridium</taxon>
    </lineage>
</organism>
<dbReference type="InterPro" id="IPR003838">
    <property type="entry name" value="ABC3_permease_C"/>
</dbReference>
<evidence type="ECO:0000256" key="4">
    <source>
        <dbReference type="ARBA" id="ARBA00022692"/>
    </source>
</evidence>
<protein>
    <submittedName>
        <fullName evidence="13">ABC transporter ATP-binding protein/permease</fullName>
    </submittedName>
</protein>
<dbReference type="EMBL" id="SWOV01000006">
    <property type="protein sequence ID" value="NFF87025.1"/>
    <property type="molecule type" value="Genomic_DNA"/>
</dbReference>
<reference evidence="14 15" key="1">
    <citation type="submission" date="2019-04" db="EMBL/GenBank/DDBJ databases">
        <title>Genome sequencing of Clostridium botulinum Groups I-IV and Clostridium butyricum.</title>
        <authorList>
            <person name="Brunt J."/>
            <person name="Van Vliet A.H.M."/>
            <person name="Stringer S.C."/>
            <person name="Carter A.T."/>
            <person name="Peck M.W."/>
        </authorList>
    </citation>
    <scope>NUCLEOTIDE SEQUENCE [LARGE SCALE GENOMIC DNA]</scope>
    <source>
        <strain evidence="12 15">1605</strain>
        <strain evidence="13 14">CB-K-33E</strain>
    </source>
</reference>
<dbReference type="InterPro" id="IPR003439">
    <property type="entry name" value="ABC_transporter-like_ATP-bd"/>
</dbReference>
<dbReference type="PROSITE" id="PS50893">
    <property type="entry name" value="ABC_TRANSPORTER_2"/>
    <property type="match status" value="1"/>
</dbReference>
<dbReference type="EMBL" id="SWVK01000012">
    <property type="protein sequence ID" value="NFN35418.1"/>
    <property type="molecule type" value="Genomic_DNA"/>
</dbReference>
<comment type="subcellular location">
    <subcellularLocation>
        <location evidence="1">Cell inner membrane</location>
        <topology evidence="1">Multi-pass membrane protein</topology>
    </subcellularLocation>
</comment>
<dbReference type="InterPro" id="IPR003593">
    <property type="entry name" value="AAA+_ATPase"/>
</dbReference>
<dbReference type="CDD" id="cd03255">
    <property type="entry name" value="ABC_MJ0796_LolCDE_FtsE"/>
    <property type="match status" value="1"/>
</dbReference>
<evidence type="ECO:0000256" key="7">
    <source>
        <dbReference type="ARBA" id="ARBA00022989"/>
    </source>
</evidence>
<evidence type="ECO:0000256" key="8">
    <source>
        <dbReference type="ARBA" id="ARBA00023136"/>
    </source>
</evidence>
<evidence type="ECO:0000256" key="9">
    <source>
        <dbReference type="ARBA" id="ARBA00038388"/>
    </source>
</evidence>
<feature type="domain" description="ABC transporter" evidence="11">
    <location>
        <begin position="2"/>
        <end position="242"/>
    </location>
</feature>
<proteinExistence type="inferred from homology"/>
<sequence>MIKINDITKKYGDTIILENSEYTFPKTGLVCLMGSSGSGKTTLLNLLAGFDNDYDGEIIVNGTSISKMNSDELCRYRKDNIGFVFQNYHLLPGYTVLENVLLSCELIESAPELTRQKAKNLLTRLGIAEKENQKCENLSGGQKQRVAIARSLINDPQILLADEPTGALDRGTSTEIMELLCEISQDRLVVVITHDQKICDFADEIIHIKGKKIIAKQNVIREDNSEKALMSSNPSKVSTFARGLKNFKVHINRYIVMSLAISIGVLAFLFSLSFGNVMEQSIEEFKGKNTAFNNGYIKGADDGTILNHLNSNEKIENVYYQYKLNEITLMLGEKTEIMAEKFPTPKATEGLSYGVMPKQGINEIALSPSLAKKFDSDIKNIVGKDLTLEFNSKRYKLTISGIYNSEYDDFFVSSDVEKQFYDNIKDTDNYSISYDVKKFSDIVGVSNALKLHGLTSKDASDEVYALQNTFDSLNKLFLVISILILGIGIFICAVLLFKLQNSRYHEVGLLSALGFNRHQISSMISAENMLLCTLATVANLTLLGFSILFSNLLDLPLIITEVQIGLSILSTFVVVMILSGAASYNLVHTSPAIALRK</sequence>
<dbReference type="GO" id="GO:0005524">
    <property type="term" value="F:ATP binding"/>
    <property type="evidence" value="ECO:0007669"/>
    <property type="project" value="UniProtKB-KW"/>
</dbReference>
<keyword evidence="4 10" id="KW-0812">Transmembrane</keyword>
<evidence type="ECO:0000256" key="10">
    <source>
        <dbReference type="SAM" id="Phobius"/>
    </source>
</evidence>
<dbReference type="GO" id="GO:0016887">
    <property type="term" value="F:ATP hydrolysis activity"/>
    <property type="evidence" value="ECO:0007669"/>
    <property type="project" value="InterPro"/>
</dbReference>
<dbReference type="PANTHER" id="PTHR42798:SF6">
    <property type="entry name" value="CELL DIVISION ATP-BINDING PROTEIN FTSE"/>
    <property type="match status" value="1"/>
</dbReference>
<dbReference type="SMART" id="SM00382">
    <property type="entry name" value="AAA"/>
    <property type="match status" value="1"/>
</dbReference>
<gene>
    <name evidence="12" type="ORF">FC774_03835</name>
    <name evidence="13" type="ORF">FDB51_09845</name>
</gene>
<evidence type="ECO:0000259" key="11">
    <source>
        <dbReference type="PROSITE" id="PS50893"/>
    </source>
</evidence>
<dbReference type="Proteomes" id="UP000476820">
    <property type="component" value="Unassembled WGS sequence"/>
</dbReference>
<feature type="transmembrane region" description="Helical" evidence="10">
    <location>
        <begin position="564"/>
        <end position="587"/>
    </location>
</feature>
<dbReference type="Proteomes" id="UP000473681">
    <property type="component" value="Unassembled WGS sequence"/>
</dbReference>
<keyword evidence="5" id="KW-0547">Nucleotide-binding</keyword>
<name>A0A0M1LKQ6_CLOBO</name>
<keyword evidence="8 10" id="KW-0472">Membrane</keyword>
<accession>A0A0M1LKQ6</accession>
<dbReference type="InterPro" id="IPR017911">
    <property type="entry name" value="MacB-like_ATP-bd"/>
</dbReference>